<feature type="compositionally biased region" description="Basic and acidic residues" evidence="2">
    <location>
        <begin position="73"/>
        <end position="113"/>
    </location>
</feature>
<organism evidence="3 4">
    <name type="scientific">Streptomyces europaeiscabiei</name>
    <dbReference type="NCBI Taxonomy" id="146819"/>
    <lineage>
        <taxon>Bacteria</taxon>
        <taxon>Bacillati</taxon>
        <taxon>Actinomycetota</taxon>
        <taxon>Actinomycetes</taxon>
        <taxon>Kitasatosporales</taxon>
        <taxon>Streptomycetaceae</taxon>
        <taxon>Streptomyces</taxon>
    </lineage>
</organism>
<proteinExistence type="predicted"/>
<evidence type="ECO:0000313" key="3">
    <source>
        <dbReference type="EMBL" id="MDX3135265.1"/>
    </source>
</evidence>
<dbReference type="Gene3D" id="3.40.30.10">
    <property type="entry name" value="Glutaredoxin"/>
    <property type="match status" value="1"/>
</dbReference>
<evidence type="ECO:0000256" key="1">
    <source>
        <dbReference type="ARBA" id="ARBA00023284"/>
    </source>
</evidence>
<keyword evidence="1" id="KW-0676">Redox-active center</keyword>
<protein>
    <submittedName>
        <fullName evidence="3">SelT/SelW/SelH family protein</fullName>
    </submittedName>
</protein>
<dbReference type="PANTHER" id="PTHR36417">
    <property type="entry name" value="SELENOPROTEIN DOMAIN PROTEIN (AFU_ORTHOLOGUE AFUA_1G05220)"/>
    <property type="match status" value="1"/>
</dbReference>
<dbReference type="RefSeq" id="WP_319697629.1">
    <property type="nucleotide sequence ID" value="NZ_JARAWN010000382.1"/>
</dbReference>
<dbReference type="InterPro" id="IPR036249">
    <property type="entry name" value="Thioredoxin-like_sf"/>
</dbReference>
<evidence type="ECO:0000256" key="2">
    <source>
        <dbReference type="SAM" id="MobiDB-lite"/>
    </source>
</evidence>
<reference evidence="3" key="1">
    <citation type="journal article" date="2023" name="Microb. Genom.">
        <title>Mesoterricola silvestris gen. nov., sp. nov., Mesoterricola sediminis sp. nov., Geothrix oryzae sp. nov., Geothrix edaphica sp. nov., Geothrix rubra sp. nov., and Geothrix limicola sp. nov., six novel members of Acidobacteriota isolated from soils.</title>
        <authorList>
            <person name="Weisberg A.J."/>
            <person name="Pearce E."/>
            <person name="Kramer C.G."/>
            <person name="Chang J.H."/>
            <person name="Clarke C.R."/>
        </authorList>
    </citation>
    <scope>NUCLEOTIDE SEQUENCE</scope>
    <source>
        <strain evidence="3">ND06-05F</strain>
    </source>
</reference>
<gene>
    <name evidence="3" type="ORF">PV367_36990</name>
</gene>
<comment type="caution">
    <text evidence="3">The sequence shown here is derived from an EMBL/GenBank/DDBJ whole genome shotgun (WGS) entry which is preliminary data.</text>
</comment>
<dbReference type="PANTHER" id="PTHR36417:SF2">
    <property type="entry name" value="SELENOPROTEIN DOMAIN PROTEIN (AFU_ORTHOLOGUE AFUA_1G05220)"/>
    <property type="match status" value="1"/>
</dbReference>
<dbReference type="EMBL" id="JARAWN010000382">
    <property type="protein sequence ID" value="MDX3135265.1"/>
    <property type="molecule type" value="Genomic_DNA"/>
</dbReference>
<dbReference type="Proteomes" id="UP001273589">
    <property type="component" value="Unassembled WGS sequence"/>
</dbReference>
<accession>A0AAJ2PXK2</accession>
<dbReference type="Pfam" id="PF10262">
    <property type="entry name" value="Rdx"/>
    <property type="match status" value="1"/>
</dbReference>
<dbReference type="NCBIfam" id="TIGR02174">
    <property type="entry name" value="CXXU_selWTH"/>
    <property type="match status" value="1"/>
</dbReference>
<name>A0AAJ2PXK2_9ACTN</name>
<dbReference type="InterPro" id="IPR011893">
    <property type="entry name" value="Selenoprotein_Rdx-typ"/>
</dbReference>
<dbReference type="SUPFAM" id="SSF52833">
    <property type="entry name" value="Thioredoxin-like"/>
    <property type="match status" value="1"/>
</dbReference>
<dbReference type="AlphaFoldDB" id="A0AAJ2PXK2"/>
<evidence type="ECO:0000313" key="4">
    <source>
        <dbReference type="Proteomes" id="UP001273589"/>
    </source>
</evidence>
<feature type="region of interest" description="Disordered" evidence="2">
    <location>
        <begin position="67"/>
        <end position="113"/>
    </location>
</feature>
<sequence length="113" mass="12587">MSPVVQIEYCTQCRWLPRAAWLAQELLTTFETELTELSLKPGTGGVFVVRLDDEVVWDRRDQGFPEPTAVKQAVRDRVAPGKSLGHSDRAAPDKNAPDKNAPDKNAPDKDMPE</sequence>